<gene>
    <name evidence="3" type="ORF">SNEC2469_LOCUS4636</name>
</gene>
<dbReference type="InterPro" id="IPR057191">
    <property type="entry name" value="DUF7869"/>
</dbReference>
<evidence type="ECO:0000313" key="4">
    <source>
        <dbReference type="Proteomes" id="UP000601435"/>
    </source>
</evidence>
<accession>A0A812LQ79</accession>
<evidence type="ECO:0000259" key="2">
    <source>
        <dbReference type="Pfam" id="PF25273"/>
    </source>
</evidence>
<evidence type="ECO:0000256" key="1">
    <source>
        <dbReference type="SAM" id="Coils"/>
    </source>
</evidence>
<sequence length="686" mass="76500">MMASALSDATKWYLAINESDWVTALSTFKNGLNEQSSSITTPHSFPVGLWHETPEKAIEALSVYSARRLNFSPSGDSESLEAIVGAKAYAKLQLQGTFYCVILEPTEKFMEEFIPTGKVELDEGRLRCRVPPVLTKDTSMFTNKEVIPLLDTKYCHVRVQAYKLQTRILPAEGHGAESDPPSHGLVIFIPWKPWRGLGNSVDDLIFGIDLSYRDYVTRNTVKGKTPQAHFNVARSAVAFPSVATAGVCSFLKTRSLTGTALEITIPLQLLPTTSLTMQFIGESLFPHYRLFLEEPMLEFMRGSGMPALVQYQLVAQPQGDGTSWKEALEHRKRNLLQARGRLMEELESKKARLRLIDAEIQGVGAHVAEDDTAHEFLAEPMPEAPASVLSSYAAAVQAKSFMDPVQTATVHDKEVRYETSIGMLRDTLDAKCLSGADDPSTWLNMFVDGMDMAKFCVTEAISETYCLMDTNIAATANLDMTLLTEEIYQAVPREVLAHVSLAGAGVAWPTGLRVHADNAPSETKNQYCFYWGAWMLDLGLFNQVSFTFYMKGHSHGLPDQRFSELRDALQKASWIEDLQSFRDIIEGCVQGRQGRRLRTRHVSSLYDYKGFFDSLETVLSGHVQTAANNKKNLQACHSFMLCKRRVAEDMALPEIESFFSDPPHPDDIIMITKLHMSSDEISQACA</sequence>
<keyword evidence="1" id="KW-0175">Coiled coil</keyword>
<dbReference type="Proteomes" id="UP000601435">
    <property type="component" value="Unassembled WGS sequence"/>
</dbReference>
<dbReference type="EMBL" id="CAJNJA010009189">
    <property type="protein sequence ID" value="CAE7244073.1"/>
    <property type="molecule type" value="Genomic_DNA"/>
</dbReference>
<dbReference type="Pfam" id="PF25273">
    <property type="entry name" value="DUF7869"/>
    <property type="match status" value="1"/>
</dbReference>
<feature type="domain" description="DUF7869" evidence="2">
    <location>
        <begin position="505"/>
        <end position="644"/>
    </location>
</feature>
<keyword evidence="4" id="KW-1185">Reference proteome</keyword>
<evidence type="ECO:0000313" key="3">
    <source>
        <dbReference type="EMBL" id="CAE7244073.1"/>
    </source>
</evidence>
<name>A0A812LQ79_9DINO</name>
<dbReference type="OrthoDB" id="98589at2759"/>
<protein>
    <recommendedName>
        <fullName evidence="2">DUF7869 domain-containing protein</fullName>
    </recommendedName>
</protein>
<comment type="caution">
    <text evidence="3">The sequence shown here is derived from an EMBL/GenBank/DDBJ whole genome shotgun (WGS) entry which is preliminary data.</text>
</comment>
<feature type="coiled-coil region" evidence="1">
    <location>
        <begin position="325"/>
        <end position="352"/>
    </location>
</feature>
<reference evidence="3" key="1">
    <citation type="submission" date="2021-02" db="EMBL/GenBank/DDBJ databases">
        <authorList>
            <person name="Dougan E. K."/>
            <person name="Rhodes N."/>
            <person name="Thang M."/>
            <person name="Chan C."/>
        </authorList>
    </citation>
    <scope>NUCLEOTIDE SEQUENCE</scope>
</reference>
<organism evidence="3 4">
    <name type="scientific">Symbiodinium necroappetens</name>
    <dbReference type="NCBI Taxonomy" id="1628268"/>
    <lineage>
        <taxon>Eukaryota</taxon>
        <taxon>Sar</taxon>
        <taxon>Alveolata</taxon>
        <taxon>Dinophyceae</taxon>
        <taxon>Suessiales</taxon>
        <taxon>Symbiodiniaceae</taxon>
        <taxon>Symbiodinium</taxon>
    </lineage>
</organism>
<proteinExistence type="predicted"/>
<dbReference type="AlphaFoldDB" id="A0A812LQ79"/>